<name>A0A1A9Z9M2_GLOPL</name>
<dbReference type="AlphaFoldDB" id="A0A1A9Z9M2"/>
<organism evidence="1 2">
    <name type="scientific">Glossina pallidipes</name>
    <name type="common">Tsetse fly</name>
    <dbReference type="NCBI Taxonomy" id="7398"/>
    <lineage>
        <taxon>Eukaryota</taxon>
        <taxon>Metazoa</taxon>
        <taxon>Ecdysozoa</taxon>
        <taxon>Arthropoda</taxon>
        <taxon>Hexapoda</taxon>
        <taxon>Insecta</taxon>
        <taxon>Pterygota</taxon>
        <taxon>Neoptera</taxon>
        <taxon>Endopterygota</taxon>
        <taxon>Diptera</taxon>
        <taxon>Brachycera</taxon>
        <taxon>Muscomorpha</taxon>
        <taxon>Hippoboscoidea</taxon>
        <taxon>Glossinidae</taxon>
        <taxon>Glossina</taxon>
    </lineage>
</organism>
<dbReference type="EnsemblMetazoa" id="GPAI007896-RA">
    <property type="protein sequence ID" value="GPAI007896-PA"/>
    <property type="gene ID" value="GPAI007896"/>
</dbReference>
<proteinExistence type="predicted"/>
<reference evidence="2" key="1">
    <citation type="submission" date="2014-03" db="EMBL/GenBank/DDBJ databases">
        <authorList>
            <person name="Aksoy S."/>
            <person name="Warren W."/>
            <person name="Wilson R.K."/>
        </authorList>
    </citation>
    <scope>NUCLEOTIDE SEQUENCE [LARGE SCALE GENOMIC DNA]</scope>
    <source>
        <strain evidence="2">IAEA</strain>
    </source>
</reference>
<evidence type="ECO:0000313" key="1">
    <source>
        <dbReference type="EnsemblMetazoa" id="GPAI007896-PA"/>
    </source>
</evidence>
<sequence length="134" mass="14970">MLNEKAADCTKRADKPLKKQFSFSSRQSSWKATRILSRRCTYSSNIRNTCNRALTISKGLVRIVVVKPPKLPATHCMSSGKRQQRTENELNIERGKNLALSIISHSIVRMYGASSVLPEPLVTPDATDMAVRNP</sequence>
<protein>
    <submittedName>
        <fullName evidence="1">Uncharacterized protein</fullName>
    </submittedName>
</protein>
<reference evidence="1" key="2">
    <citation type="submission" date="2020-05" db="UniProtKB">
        <authorList>
            <consortium name="EnsemblMetazoa"/>
        </authorList>
    </citation>
    <scope>IDENTIFICATION</scope>
    <source>
        <strain evidence="1">IAEA</strain>
    </source>
</reference>
<keyword evidence="2" id="KW-1185">Reference proteome</keyword>
<dbReference type="Proteomes" id="UP000092445">
    <property type="component" value="Unassembled WGS sequence"/>
</dbReference>
<evidence type="ECO:0000313" key="2">
    <source>
        <dbReference type="Proteomes" id="UP000092445"/>
    </source>
</evidence>
<dbReference type="VEuPathDB" id="VectorBase:GPAI007896"/>
<accession>A0A1A9Z9M2</accession>